<gene>
    <name evidence="2" type="ORF">EDB81DRAFT_890111</name>
</gene>
<evidence type="ECO:0000313" key="2">
    <source>
        <dbReference type="EMBL" id="KAH7124664.1"/>
    </source>
</evidence>
<accession>A0A9P9DTC9</accession>
<evidence type="ECO:0000256" key="1">
    <source>
        <dbReference type="SAM" id="Phobius"/>
    </source>
</evidence>
<protein>
    <submittedName>
        <fullName evidence="2">Uncharacterized protein</fullName>
    </submittedName>
</protein>
<reference evidence="2" key="1">
    <citation type="journal article" date="2021" name="Nat. Commun.">
        <title>Genetic determinants of endophytism in the Arabidopsis root mycobiome.</title>
        <authorList>
            <person name="Mesny F."/>
            <person name="Miyauchi S."/>
            <person name="Thiergart T."/>
            <person name="Pickel B."/>
            <person name="Atanasova L."/>
            <person name="Karlsson M."/>
            <person name="Huettel B."/>
            <person name="Barry K.W."/>
            <person name="Haridas S."/>
            <person name="Chen C."/>
            <person name="Bauer D."/>
            <person name="Andreopoulos W."/>
            <person name="Pangilinan J."/>
            <person name="LaButti K."/>
            <person name="Riley R."/>
            <person name="Lipzen A."/>
            <person name="Clum A."/>
            <person name="Drula E."/>
            <person name="Henrissat B."/>
            <person name="Kohler A."/>
            <person name="Grigoriev I.V."/>
            <person name="Martin F.M."/>
            <person name="Hacquard S."/>
        </authorList>
    </citation>
    <scope>NUCLEOTIDE SEQUENCE</scope>
    <source>
        <strain evidence="2">MPI-CAGE-AT-0147</strain>
    </source>
</reference>
<sequence>MGVPELSLVTPLAAVTPTRKSASDVATVLSLPITGDLLTMVMVTAIMMALASVVRKVLAALVDLAITVHLVTVALVGDHICLRDRLLQHNRNVDVDFAWLNI</sequence>
<keyword evidence="3" id="KW-1185">Reference proteome</keyword>
<name>A0A9P9DTC9_9HYPO</name>
<feature type="transmembrane region" description="Helical" evidence="1">
    <location>
        <begin position="28"/>
        <end position="51"/>
    </location>
</feature>
<comment type="caution">
    <text evidence="2">The sequence shown here is derived from an EMBL/GenBank/DDBJ whole genome shotgun (WGS) entry which is preliminary data.</text>
</comment>
<keyword evidence="1" id="KW-0812">Transmembrane</keyword>
<keyword evidence="1" id="KW-1133">Transmembrane helix</keyword>
<feature type="transmembrane region" description="Helical" evidence="1">
    <location>
        <begin position="57"/>
        <end position="77"/>
    </location>
</feature>
<proteinExistence type="predicted"/>
<organism evidence="2 3">
    <name type="scientific">Dactylonectria macrodidyma</name>
    <dbReference type="NCBI Taxonomy" id="307937"/>
    <lineage>
        <taxon>Eukaryota</taxon>
        <taxon>Fungi</taxon>
        <taxon>Dikarya</taxon>
        <taxon>Ascomycota</taxon>
        <taxon>Pezizomycotina</taxon>
        <taxon>Sordariomycetes</taxon>
        <taxon>Hypocreomycetidae</taxon>
        <taxon>Hypocreales</taxon>
        <taxon>Nectriaceae</taxon>
        <taxon>Dactylonectria</taxon>
    </lineage>
</organism>
<dbReference type="EMBL" id="JAGMUV010000021">
    <property type="protein sequence ID" value="KAH7124664.1"/>
    <property type="molecule type" value="Genomic_DNA"/>
</dbReference>
<dbReference type="AlphaFoldDB" id="A0A9P9DTC9"/>
<dbReference type="Proteomes" id="UP000738349">
    <property type="component" value="Unassembled WGS sequence"/>
</dbReference>
<evidence type="ECO:0000313" key="3">
    <source>
        <dbReference type="Proteomes" id="UP000738349"/>
    </source>
</evidence>
<keyword evidence="1" id="KW-0472">Membrane</keyword>